<organism evidence="2 3">
    <name type="scientific">Methylomonas methanica</name>
    <dbReference type="NCBI Taxonomy" id="421"/>
    <lineage>
        <taxon>Bacteria</taxon>
        <taxon>Pseudomonadati</taxon>
        <taxon>Pseudomonadota</taxon>
        <taxon>Gammaproteobacteria</taxon>
        <taxon>Methylococcales</taxon>
        <taxon>Methylococcaceae</taxon>
        <taxon>Methylomonas</taxon>
    </lineage>
</organism>
<gene>
    <name evidence="2" type="ORF">A1332_09505</name>
</gene>
<feature type="transmembrane region" description="Helical" evidence="1">
    <location>
        <begin position="426"/>
        <end position="449"/>
    </location>
</feature>
<feature type="transmembrane region" description="Helical" evidence="1">
    <location>
        <begin position="171"/>
        <end position="190"/>
    </location>
</feature>
<evidence type="ECO:0000313" key="3">
    <source>
        <dbReference type="Proteomes" id="UP000078090"/>
    </source>
</evidence>
<evidence type="ECO:0000256" key="1">
    <source>
        <dbReference type="SAM" id="Phobius"/>
    </source>
</evidence>
<name>A0A177MND4_METMH</name>
<feature type="transmembrane region" description="Helical" evidence="1">
    <location>
        <begin position="6"/>
        <end position="24"/>
    </location>
</feature>
<accession>A0A177MND4</accession>
<dbReference type="AlphaFoldDB" id="A0A177MND4"/>
<reference evidence="2 3" key="1">
    <citation type="submission" date="2016-03" db="EMBL/GenBank/DDBJ databases">
        <authorList>
            <person name="Ploux O."/>
        </authorList>
    </citation>
    <scope>NUCLEOTIDE SEQUENCE [LARGE SCALE GENOMIC DNA]</scope>
    <source>
        <strain evidence="2 3">R-45363</strain>
    </source>
</reference>
<feature type="transmembrane region" description="Helical" evidence="1">
    <location>
        <begin position="476"/>
        <end position="494"/>
    </location>
</feature>
<keyword evidence="1" id="KW-0812">Transmembrane</keyword>
<feature type="transmembrane region" description="Helical" evidence="1">
    <location>
        <begin position="224"/>
        <end position="254"/>
    </location>
</feature>
<comment type="caution">
    <text evidence="2">The sequence shown here is derived from an EMBL/GenBank/DDBJ whole genome shotgun (WGS) entry which is preliminary data.</text>
</comment>
<proteinExistence type="predicted"/>
<dbReference type="EMBL" id="LUUG01000052">
    <property type="protein sequence ID" value="OAI07102.1"/>
    <property type="molecule type" value="Genomic_DNA"/>
</dbReference>
<dbReference type="Proteomes" id="UP000078090">
    <property type="component" value="Unassembled WGS sequence"/>
</dbReference>
<feature type="transmembrane region" description="Helical" evidence="1">
    <location>
        <begin position="148"/>
        <end position="165"/>
    </location>
</feature>
<protein>
    <recommendedName>
        <fullName evidence="4">Glycosyltransferase RgtA/B/C/D-like domain-containing protein</fullName>
    </recommendedName>
</protein>
<feature type="transmembrane region" description="Helical" evidence="1">
    <location>
        <begin position="266"/>
        <end position="291"/>
    </location>
</feature>
<feature type="transmembrane region" description="Helical" evidence="1">
    <location>
        <begin position="202"/>
        <end position="218"/>
    </location>
</feature>
<sequence>MEPNLQYWVYFSALISVFMLHFFLKSRFGINLFYIRWGSRVGEIITKYVTPSQDIIENKPSVSILIAVVTVLYSLWFLIWNWMLGSSINLSTGSGYQYSDSHMYWICANSLLDFGNFGHPSLTGEWCQRRGIYPSLLAGIAWIGQRNIHATLILQAVLVSLSIYLCSRRALSVAGMFGVVISTSLLFVFAAENAFTMTMTENAGLIFGAIAFGVLFNACNRRSIHWIFVGIGIVSIALNARAGAFFVLPCLVIWTGIVARMWNKPVVNWLIAACGGVLIGFILQSLLVAAVGGNPGSSHGNFSYTLYGLSVGGKGWSQVQIDHPELIGSDSVVSRAIYQLAWENIVAHPLKMLDGLVGNFTLFFNDGTYGYKALGGFAIFVKSAWWLAWVPLFINRRNPRYLLVLLCSVGILLSVPFLLGDGGSRVFAATVPVDVMQMTIGFSWVVFFLMRAGKIATKPVSDIAQSAMELSDSKPYFDIGFVLVLFILLLVPYTPIRGLVNSESLVAPVCQEGEHSVTTMLGYNGTLLLDLVGSDIKPDFQKGQVGRIEFINRIPINSWWKEDASDFKELGSLLTVYQQDRRDPFIPGPWRIFSNSSLASYYGKNVQLCVDPNEVKTVFGETYRKLNLIKLLE</sequence>
<feature type="transmembrane region" description="Helical" evidence="1">
    <location>
        <begin position="401"/>
        <end position="420"/>
    </location>
</feature>
<keyword evidence="1" id="KW-1133">Transmembrane helix</keyword>
<evidence type="ECO:0008006" key="4">
    <source>
        <dbReference type="Google" id="ProtNLM"/>
    </source>
</evidence>
<feature type="transmembrane region" description="Helical" evidence="1">
    <location>
        <begin position="62"/>
        <end position="83"/>
    </location>
</feature>
<keyword evidence="1" id="KW-0472">Membrane</keyword>
<evidence type="ECO:0000313" key="2">
    <source>
        <dbReference type="EMBL" id="OAI07102.1"/>
    </source>
</evidence>
<feature type="transmembrane region" description="Helical" evidence="1">
    <location>
        <begin position="373"/>
        <end position="394"/>
    </location>
</feature>